<gene>
    <name evidence="2" type="ORF">EV186_102577</name>
</gene>
<reference evidence="2 3" key="1">
    <citation type="submission" date="2019-03" db="EMBL/GenBank/DDBJ databases">
        <title>Genomic Encyclopedia of Type Strains, Phase IV (KMG-IV): sequencing the most valuable type-strain genomes for metagenomic binning, comparative biology and taxonomic classification.</title>
        <authorList>
            <person name="Goeker M."/>
        </authorList>
    </citation>
    <scope>NUCLEOTIDE SEQUENCE [LARGE SCALE GENOMIC DNA]</scope>
    <source>
        <strain evidence="2 3">DSM 45361</strain>
    </source>
</reference>
<evidence type="ECO:0000313" key="2">
    <source>
        <dbReference type="EMBL" id="TDQ00711.1"/>
    </source>
</evidence>
<keyword evidence="3" id="KW-1185">Reference proteome</keyword>
<evidence type="ECO:0000256" key="1">
    <source>
        <dbReference type="SAM" id="Phobius"/>
    </source>
</evidence>
<dbReference type="EMBL" id="SNXZ01000002">
    <property type="protein sequence ID" value="TDQ00711.1"/>
    <property type="molecule type" value="Genomic_DNA"/>
</dbReference>
<comment type="caution">
    <text evidence="2">The sequence shown here is derived from an EMBL/GenBank/DDBJ whole genome shotgun (WGS) entry which is preliminary data.</text>
</comment>
<protein>
    <submittedName>
        <fullName evidence="2">Uncharacterized protein</fullName>
    </submittedName>
</protein>
<dbReference type="Proteomes" id="UP000295444">
    <property type="component" value="Unassembled WGS sequence"/>
</dbReference>
<organism evidence="2 3">
    <name type="scientific">Labedaea rhizosphaerae</name>
    <dbReference type="NCBI Taxonomy" id="598644"/>
    <lineage>
        <taxon>Bacteria</taxon>
        <taxon>Bacillati</taxon>
        <taxon>Actinomycetota</taxon>
        <taxon>Actinomycetes</taxon>
        <taxon>Pseudonocardiales</taxon>
        <taxon>Pseudonocardiaceae</taxon>
        <taxon>Labedaea</taxon>
    </lineage>
</organism>
<keyword evidence="1" id="KW-1133">Transmembrane helix</keyword>
<keyword evidence="1" id="KW-0472">Membrane</keyword>
<feature type="transmembrane region" description="Helical" evidence="1">
    <location>
        <begin position="12"/>
        <end position="29"/>
    </location>
</feature>
<proteinExistence type="predicted"/>
<keyword evidence="1" id="KW-0812">Transmembrane</keyword>
<sequence>MTTVKSSVKHVRYVLGSLTAVLFSAVAGAQF</sequence>
<name>A0A4V3CZR2_LABRH</name>
<accession>A0A4V3CZR2</accession>
<dbReference type="AlphaFoldDB" id="A0A4V3CZR2"/>
<evidence type="ECO:0000313" key="3">
    <source>
        <dbReference type="Proteomes" id="UP000295444"/>
    </source>
</evidence>